<dbReference type="Pfam" id="PF00899">
    <property type="entry name" value="ThiF"/>
    <property type="match status" value="1"/>
</dbReference>
<evidence type="ECO:0000256" key="14">
    <source>
        <dbReference type="PIRSR" id="PIRSR039133-3"/>
    </source>
</evidence>
<dbReference type="GO" id="GO:0005524">
    <property type="term" value="F:ATP binding"/>
    <property type="evidence" value="ECO:0007669"/>
    <property type="project" value="UniProtKB-UniRule"/>
</dbReference>
<accession>A0A068S941</accession>
<organism evidence="21 22">
    <name type="scientific">Lichtheimia corymbifera JMRC:FSU:9682</name>
    <dbReference type="NCBI Taxonomy" id="1263082"/>
    <lineage>
        <taxon>Eukaryota</taxon>
        <taxon>Fungi</taxon>
        <taxon>Fungi incertae sedis</taxon>
        <taxon>Mucoromycota</taxon>
        <taxon>Mucoromycotina</taxon>
        <taxon>Mucoromycetes</taxon>
        <taxon>Mucorales</taxon>
        <taxon>Lichtheimiaceae</taxon>
        <taxon>Lichtheimia</taxon>
    </lineage>
</organism>
<dbReference type="AlphaFoldDB" id="A0A068S941"/>
<evidence type="ECO:0000256" key="5">
    <source>
        <dbReference type="ARBA" id="ARBA00022723"/>
    </source>
</evidence>
<dbReference type="Pfam" id="PF10585">
    <property type="entry name" value="UBA_E1_SCCH"/>
    <property type="match status" value="1"/>
</dbReference>
<keyword evidence="6 11" id="KW-0547">Nucleotide-binding</keyword>
<dbReference type="PANTHER" id="PTHR10953">
    <property type="entry name" value="UBIQUITIN-ACTIVATING ENZYME E1"/>
    <property type="match status" value="1"/>
</dbReference>
<evidence type="ECO:0000256" key="2">
    <source>
        <dbReference type="ARBA" id="ARBA00004718"/>
    </source>
</evidence>
<dbReference type="VEuPathDB" id="FungiDB:LCOR_09673.1"/>
<feature type="binding site" evidence="14">
    <location>
        <position position="211"/>
    </location>
    <ligand>
        <name>Zn(2+)</name>
        <dbReference type="ChEBI" id="CHEBI:29105"/>
    </ligand>
</feature>
<keyword evidence="17" id="KW-0812">Transmembrane</keyword>
<dbReference type="Proteomes" id="UP000027586">
    <property type="component" value="Unassembled WGS sequence"/>
</dbReference>
<feature type="domain" description="Ubiquitin-activating enzyme SCCH" evidence="19">
    <location>
        <begin position="335"/>
        <end position="414"/>
    </location>
</feature>
<dbReference type="InterPro" id="IPR045886">
    <property type="entry name" value="ThiF/MoeB/HesA"/>
</dbReference>
<evidence type="ECO:0000256" key="12">
    <source>
        <dbReference type="PIRSR" id="PIRSR039133-1"/>
    </source>
</evidence>
<gene>
    <name evidence="21" type="ORF">LCOR_09673.1</name>
</gene>
<feature type="region of interest" description="Disordered" evidence="16">
    <location>
        <begin position="585"/>
        <end position="630"/>
    </location>
</feature>
<comment type="similarity">
    <text evidence="3 11">Belongs to the ubiquitin-activating E1 family.</text>
</comment>
<dbReference type="PIRSF" id="PIRSF039133">
    <property type="entry name" value="SUMO_E1B"/>
    <property type="match status" value="1"/>
</dbReference>
<dbReference type="InterPro" id="IPR035985">
    <property type="entry name" value="Ubiquitin-activating_enz"/>
</dbReference>
<dbReference type="STRING" id="1263082.A0A068S941"/>
<dbReference type="PANTHER" id="PTHR10953:SF5">
    <property type="entry name" value="SUMO-ACTIVATING ENZYME SUBUNIT 2"/>
    <property type="match status" value="1"/>
</dbReference>
<dbReference type="GO" id="GO:0005737">
    <property type="term" value="C:cytoplasm"/>
    <property type="evidence" value="ECO:0007669"/>
    <property type="project" value="TreeGrafter"/>
</dbReference>
<dbReference type="GO" id="GO:0031510">
    <property type="term" value="C:SUMO activating enzyme complex"/>
    <property type="evidence" value="ECO:0007669"/>
    <property type="project" value="UniProtKB-UniRule"/>
</dbReference>
<dbReference type="GO" id="GO:0016925">
    <property type="term" value="P:protein sumoylation"/>
    <property type="evidence" value="ECO:0007669"/>
    <property type="project" value="UniProtKB-UniRule"/>
</dbReference>
<dbReference type="GO" id="GO:0019948">
    <property type="term" value="F:SUMO activating enzyme activity"/>
    <property type="evidence" value="ECO:0007669"/>
    <property type="project" value="UniProtKB-UniRule"/>
</dbReference>
<dbReference type="InterPro" id="IPR000594">
    <property type="entry name" value="ThiF_NAD_FAD-bd"/>
</dbReference>
<evidence type="ECO:0000256" key="9">
    <source>
        <dbReference type="ARBA" id="ARBA00022840"/>
    </source>
</evidence>
<dbReference type="PROSITE" id="PS00865">
    <property type="entry name" value="UBIQUITIN_ACTIVAT_2"/>
    <property type="match status" value="1"/>
</dbReference>
<dbReference type="InterPro" id="IPR023318">
    <property type="entry name" value="Ub_act_enz_dom_a_sf"/>
</dbReference>
<dbReference type="GO" id="GO:0016740">
    <property type="term" value="F:transferase activity"/>
    <property type="evidence" value="ECO:0007669"/>
    <property type="project" value="UniProtKB-KW"/>
</dbReference>
<evidence type="ECO:0000259" key="18">
    <source>
        <dbReference type="Pfam" id="PF00899"/>
    </source>
</evidence>
<feature type="domain" description="Ubiquitin/SUMO-activating enzyme ubiquitin-like" evidence="20">
    <location>
        <begin position="487"/>
        <end position="555"/>
    </location>
</feature>
<dbReference type="OrthoDB" id="10255449at2759"/>
<feature type="binding site" evidence="13">
    <location>
        <begin position="77"/>
        <end position="82"/>
    </location>
    <ligand>
        <name>ATP</name>
        <dbReference type="ChEBI" id="CHEBI:30616"/>
    </ligand>
</feature>
<feature type="binding site" evidence="14">
    <location>
        <position position="477"/>
    </location>
    <ligand>
        <name>Zn(2+)</name>
        <dbReference type="ChEBI" id="CHEBI:29105"/>
    </ligand>
</feature>
<evidence type="ECO:0000313" key="21">
    <source>
        <dbReference type="EMBL" id="CDH58824.1"/>
    </source>
</evidence>
<feature type="binding site" evidence="13">
    <location>
        <position position="101"/>
    </location>
    <ligand>
        <name>ATP</name>
        <dbReference type="ChEBI" id="CHEBI:30616"/>
    </ligand>
</feature>
<evidence type="ECO:0000256" key="16">
    <source>
        <dbReference type="SAM" id="MobiDB-lite"/>
    </source>
</evidence>
<dbReference type="GO" id="GO:0046872">
    <property type="term" value="F:metal ion binding"/>
    <property type="evidence" value="ECO:0007669"/>
    <property type="project" value="UniProtKB-KW"/>
</dbReference>
<feature type="binding site" evidence="14">
    <location>
        <position position="480"/>
    </location>
    <ligand>
        <name>Zn(2+)</name>
        <dbReference type="ChEBI" id="CHEBI:29105"/>
    </ligand>
</feature>
<dbReference type="FunFam" id="3.50.50.80:FF:000002">
    <property type="entry name" value="SUMO-activating enzyme subunit 2"/>
    <property type="match status" value="1"/>
</dbReference>
<dbReference type="InterPro" id="IPR019572">
    <property type="entry name" value="UBA_E1_SCCH"/>
</dbReference>
<comment type="pathway">
    <text evidence="2 11">Protein modification; protein sumoylation.</text>
</comment>
<keyword evidence="10" id="KW-0539">Nucleus</keyword>
<comment type="subcellular location">
    <subcellularLocation>
        <location evidence="1">Nucleus</location>
    </subcellularLocation>
</comment>
<feature type="domain" description="THIF-type NAD/FAD binding fold" evidence="18">
    <location>
        <begin position="51"/>
        <end position="452"/>
    </location>
</feature>
<feature type="binding site" evidence="13">
    <location>
        <begin position="109"/>
        <end position="112"/>
    </location>
    <ligand>
        <name>ATP</name>
        <dbReference type="ChEBI" id="CHEBI:30616"/>
    </ligand>
</feature>
<evidence type="ECO:0000313" key="22">
    <source>
        <dbReference type="Proteomes" id="UP000027586"/>
    </source>
</evidence>
<evidence type="ECO:0000256" key="3">
    <source>
        <dbReference type="ARBA" id="ARBA00005673"/>
    </source>
</evidence>
<name>A0A068S941_9FUNG</name>
<evidence type="ECO:0000256" key="8">
    <source>
        <dbReference type="ARBA" id="ARBA00022833"/>
    </source>
</evidence>
<keyword evidence="9 11" id="KW-0067">ATP-binding</keyword>
<evidence type="ECO:0000256" key="4">
    <source>
        <dbReference type="ARBA" id="ARBA00022679"/>
    </source>
</evidence>
<keyword evidence="17" id="KW-1133">Transmembrane helix</keyword>
<evidence type="ECO:0000256" key="1">
    <source>
        <dbReference type="ARBA" id="ARBA00004123"/>
    </source>
</evidence>
<dbReference type="EMBL" id="CBTN010000061">
    <property type="protein sequence ID" value="CDH58824.1"/>
    <property type="molecule type" value="Genomic_DNA"/>
</dbReference>
<comment type="subunit">
    <text evidence="11">Heterodimer.</text>
</comment>
<keyword evidence="5 11" id="KW-0479">Metal-binding</keyword>
<evidence type="ECO:0000256" key="15">
    <source>
        <dbReference type="PROSITE-ProRule" id="PRU10132"/>
    </source>
</evidence>
<dbReference type="SUPFAM" id="SSF69572">
    <property type="entry name" value="Activating enzymes of the ubiquitin-like proteins"/>
    <property type="match status" value="1"/>
</dbReference>
<sequence>MLLNSTLKPPIQLLYFPMVGKAFHIAGWSLALSWISSSHFLHTSFIHDAMNRDIQNVRTLGNSLFDKVNSSRVLLVGAGGIGCELLKNLVMSGFKNIEVIDLDTIDISNLNRQFLFQRQHVKKAKAHVAKESALRFNPSVNIVSHQANIMDPEYTLSWFSSFDVVFNALDNLEARRYVNQMCLVARVPLIETGTTGYLGQAYVIEKDKTECFDCQPKETPKSYPVCTIRSTPSQPIHCIVWAKSYLFNQLFGNAEEDEPQESDEENKEELAALARETKALNEIKASMGTEAYPRKVFEKVFTTDINRLLSMEDMWKNRDRKPVPLDYDTLSSADNKEEEKDDNDTGLEDQKMWNLHKCFDMFKDSLGRLSKRAMGGNVLSFDKDDDDAMDFVTATANLRAHIFNIPQKSRFQVKSMAGNIIPAIATTNAIIAGIAVMKSFAVFRGESSTTKRIYLRTVTRQPKLLYPENPSSPNPLCGVCSAPSARVNVDIDTTRLADIVNTLVVKKMGMDLEDISIMDKSRLLYDMDLEENLELPLTQLQIRDGTILRVVSDDHGQIDLVLQQKPGITVVEAIDPLVPKIIQKENPMKRALDEDNHDDDDGNDIKKSKTTAPPSANAESSKHAGAAEDVVVVPEDDDLIMVN</sequence>
<evidence type="ECO:0000259" key="19">
    <source>
        <dbReference type="Pfam" id="PF10585"/>
    </source>
</evidence>
<feature type="compositionally biased region" description="Polar residues" evidence="16">
    <location>
        <begin position="610"/>
        <end position="619"/>
    </location>
</feature>
<dbReference type="InterPro" id="IPR030661">
    <property type="entry name" value="Uba2"/>
</dbReference>
<evidence type="ECO:0000256" key="13">
    <source>
        <dbReference type="PIRSR" id="PIRSR039133-2"/>
    </source>
</evidence>
<keyword evidence="17" id="KW-0472">Membrane</keyword>
<dbReference type="InterPro" id="IPR042449">
    <property type="entry name" value="Ub-E1_IAD_1"/>
</dbReference>
<keyword evidence="4" id="KW-0808">Transferase</keyword>
<evidence type="ECO:0000256" key="11">
    <source>
        <dbReference type="PIRNR" id="PIRNR039133"/>
    </source>
</evidence>
<keyword evidence="22" id="KW-1185">Reference proteome</keyword>
<feature type="binding site" evidence="13">
    <location>
        <begin position="170"/>
        <end position="175"/>
    </location>
    <ligand>
        <name>ATP</name>
        <dbReference type="ChEBI" id="CHEBI:30616"/>
    </ligand>
</feature>
<dbReference type="InterPro" id="IPR033127">
    <property type="entry name" value="UBQ-activ_enz_E1_Cys_AS"/>
</dbReference>
<feature type="binding site" evidence="13">
    <location>
        <position position="125"/>
    </location>
    <ligand>
        <name>ATP</name>
        <dbReference type="ChEBI" id="CHEBI:30616"/>
    </ligand>
</feature>
<feature type="binding site" evidence="14">
    <location>
        <position position="214"/>
    </location>
    <ligand>
        <name>Zn(2+)</name>
        <dbReference type="ChEBI" id="CHEBI:29105"/>
    </ligand>
</feature>
<evidence type="ECO:0000256" key="6">
    <source>
        <dbReference type="ARBA" id="ARBA00022741"/>
    </source>
</evidence>
<dbReference type="FunFam" id="1.10.10.520:FF:000011">
    <property type="entry name" value="Ubiquitin-activating enzyme E1-like"/>
    <property type="match status" value="1"/>
</dbReference>
<feature type="transmembrane region" description="Helical" evidence="17">
    <location>
        <begin position="12"/>
        <end position="35"/>
    </location>
</feature>
<evidence type="ECO:0000256" key="17">
    <source>
        <dbReference type="SAM" id="Phobius"/>
    </source>
</evidence>
<feature type="region of interest" description="Disordered" evidence="16">
    <location>
        <begin position="326"/>
        <end position="347"/>
    </location>
</feature>
<reference evidence="21" key="1">
    <citation type="submission" date="2013-08" db="EMBL/GenBank/DDBJ databases">
        <title>Gene expansion shapes genome architecture in the human pathogen Lichtheimia corymbifera: an evolutionary genomics analysis in the ancient terrestrial Mucorales (Mucoromycotina).</title>
        <authorList>
            <person name="Schwartze V.U."/>
            <person name="Winter S."/>
            <person name="Shelest E."/>
            <person name="Marcet-Houben M."/>
            <person name="Horn F."/>
            <person name="Wehner S."/>
            <person name="Hoffmann K."/>
            <person name="Riege K."/>
            <person name="Sammeth M."/>
            <person name="Nowrousian M."/>
            <person name="Valiante V."/>
            <person name="Linde J."/>
            <person name="Jacobsen I.D."/>
            <person name="Marz M."/>
            <person name="Brakhage A.A."/>
            <person name="Gabaldon T."/>
            <person name="Bocker S."/>
            <person name="Voigt K."/>
        </authorList>
    </citation>
    <scope>NUCLEOTIDE SEQUENCE [LARGE SCALE GENOMIC DNA]</scope>
    <source>
        <strain evidence="21">FSU 9682</strain>
    </source>
</reference>
<protein>
    <recommendedName>
        <fullName evidence="11">Ubiquitin-activating enzyme E1-like</fullName>
    </recommendedName>
</protein>
<dbReference type="Gene3D" id="3.50.50.80">
    <property type="entry name" value="Ubiquitin-activating enzyme E1, inactive adenylation domain, subdomain 1"/>
    <property type="match status" value="1"/>
</dbReference>
<dbReference type="UniPathway" id="UPA00886"/>
<evidence type="ECO:0000256" key="7">
    <source>
        <dbReference type="ARBA" id="ARBA00022786"/>
    </source>
</evidence>
<keyword evidence="8 11" id="KW-0862">Zinc</keyword>
<dbReference type="Gene3D" id="3.10.290.20">
    <property type="entry name" value="Ubiquitin-like 2 activating enzyme e1b. Chain: B, domain 3"/>
    <property type="match status" value="1"/>
</dbReference>
<dbReference type="InterPro" id="IPR028077">
    <property type="entry name" value="UAE_UbL_dom"/>
</dbReference>
<dbReference type="Gene3D" id="1.10.10.520">
    <property type="entry name" value="Ubiquitin activating enzymes (Uba3). Chain: B, domain 2"/>
    <property type="match status" value="1"/>
</dbReference>
<evidence type="ECO:0000259" key="20">
    <source>
        <dbReference type="Pfam" id="PF14732"/>
    </source>
</evidence>
<feature type="compositionally biased region" description="Basic and acidic residues" evidence="16">
    <location>
        <begin position="585"/>
        <end position="594"/>
    </location>
</feature>
<evidence type="ECO:0000256" key="10">
    <source>
        <dbReference type="ARBA" id="ARBA00023242"/>
    </source>
</evidence>
<dbReference type="Pfam" id="PF14732">
    <property type="entry name" value="UAE_UbL"/>
    <property type="match status" value="1"/>
</dbReference>
<dbReference type="FunFam" id="3.40.50.720:FF:000618">
    <property type="entry name" value="SUMO-activating enzyme subunit 2"/>
    <property type="match status" value="1"/>
</dbReference>
<comment type="caution">
    <text evidence="21">The sequence shown here is derived from an EMBL/GenBank/DDBJ whole genome shotgun (WGS) entry which is preliminary data.</text>
</comment>
<proteinExistence type="inferred from homology"/>
<keyword evidence="7 11" id="KW-0833">Ubl conjugation pathway</keyword>
<feature type="active site" description="Glycyl thioester intermediate" evidence="12 15">
    <location>
        <position position="226"/>
    </location>
</feature>